<reference evidence="2 3" key="1">
    <citation type="submission" date="2016-10" db="EMBL/GenBank/DDBJ databases">
        <authorList>
            <person name="de Groot N.N."/>
        </authorList>
    </citation>
    <scope>NUCLEOTIDE SEQUENCE [LARGE SCALE GENOMIC DNA]</scope>
    <source>
        <strain evidence="2 3">CGMCC 1.6848</strain>
    </source>
</reference>
<sequence length="139" mass="15341">MRDLYKRLGISPAASDTEISAAIEACQHTALKAEASVVLGVKSRREEYDRLHALLCDIGRLRARLGLSHGQYWLDNAANDFSMSPDNDHSRHEALVHKVTQAVALHDTFLRWRRYAPWIVAGGFALITTATLAVGFVAG</sequence>
<evidence type="ECO:0000313" key="2">
    <source>
        <dbReference type="EMBL" id="SFH83121.1"/>
    </source>
</evidence>
<evidence type="ECO:0000313" key="3">
    <source>
        <dbReference type="Proteomes" id="UP000199040"/>
    </source>
</evidence>
<feature type="transmembrane region" description="Helical" evidence="1">
    <location>
        <begin position="115"/>
        <end position="138"/>
    </location>
</feature>
<keyword evidence="1" id="KW-0472">Membrane</keyword>
<dbReference type="Proteomes" id="UP000199040">
    <property type="component" value="Unassembled WGS sequence"/>
</dbReference>
<dbReference type="EMBL" id="FOPY01000010">
    <property type="protein sequence ID" value="SFH83121.1"/>
    <property type="molecule type" value="Genomic_DNA"/>
</dbReference>
<accession>A0A1I3D9D4</accession>
<gene>
    <name evidence="2" type="ORF">SAMN04487959_11085</name>
</gene>
<dbReference type="RefSeq" id="WP_092847439.1">
    <property type="nucleotide sequence ID" value="NZ_FOPY01000010.1"/>
</dbReference>
<evidence type="ECO:0000256" key="1">
    <source>
        <dbReference type="SAM" id="Phobius"/>
    </source>
</evidence>
<keyword evidence="3" id="KW-1185">Reference proteome</keyword>
<keyword evidence="1" id="KW-1133">Transmembrane helix</keyword>
<dbReference type="AlphaFoldDB" id="A0A1I3D9D4"/>
<name>A0A1I3D9D4_9GAMM</name>
<proteinExistence type="predicted"/>
<dbReference type="STRING" id="442341.SAMN04487959_11085"/>
<protein>
    <submittedName>
        <fullName evidence="2">Uncharacterized protein</fullName>
    </submittedName>
</protein>
<keyword evidence="1" id="KW-0812">Transmembrane</keyword>
<organism evidence="2 3">
    <name type="scientific">Modicisalibacter xianhensis</name>
    <dbReference type="NCBI Taxonomy" id="442341"/>
    <lineage>
        <taxon>Bacteria</taxon>
        <taxon>Pseudomonadati</taxon>
        <taxon>Pseudomonadota</taxon>
        <taxon>Gammaproteobacteria</taxon>
        <taxon>Oceanospirillales</taxon>
        <taxon>Halomonadaceae</taxon>
        <taxon>Modicisalibacter</taxon>
    </lineage>
</organism>